<protein>
    <submittedName>
        <fullName evidence="1">Uncharacterized protein</fullName>
    </submittedName>
</protein>
<name>A0A9X2I2E7_9FLAO</name>
<evidence type="ECO:0000313" key="1">
    <source>
        <dbReference type="EMBL" id="MCP9199400.1"/>
    </source>
</evidence>
<sequence length="165" mass="19157">MSNKIKLKKIGVAWGERLQSLEECVNDILIFIYLLEKCDDNFSNWFPTGFKKMNKPEDRLHNNFEEIKNLLCKSCALSEYPQFYYSTKFWNGSNNLGDALSLSFSLGGDAKLGHNNVILQLPYSGALSEKYDNEKTRTNLLALFIEFWDPDKIMVENKWQRLQGL</sequence>
<organism evidence="1 2">
    <name type="scientific">Christiangramia oceanisediminis</name>
    <dbReference type="NCBI Taxonomy" id="2920386"/>
    <lineage>
        <taxon>Bacteria</taxon>
        <taxon>Pseudomonadati</taxon>
        <taxon>Bacteroidota</taxon>
        <taxon>Flavobacteriia</taxon>
        <taxon>Flavobacteriales</taxon>
        <taxon>Flavobacteriaceae</taxon>
        <taxon>Christiangramia</taxon>
    </lineage>
</organism>
<comment type="caution">
    <text evidence="1">The sequence shown here is derived from an EMBL/GenBank/DDBJ whole genome shotgun (WGS) entry which is preliminary data.</text>
</comment>
<keyword evidence="2" id="KW-1185">Reference proteome</keyword>
<reference evidence="1" key="1">
    <citation type="submission" date="2022-07" db="EMBL/GenBank/DDBJ databases">
        <title>Gramela sediminis sp. nov., isolated from deep-sea sediment of the Indian Ocean.</title>
        <authorList>
            <person name="Shi H."/>
        </authorList>
    </citation>
    <scope>NUCLEOTIDE SEQUENCE</scope>
    <source>
        <strain evidence="1">GC03-9</strain>
    </source>
</reference>
<dbReference type="RefSeq" id="WP_241549699.1">
    <property type="nucleotide sequence ID" value="NZ_JANCNS010000001.1"/>
</dbReference>
<gene>
    <name evidence="1" type="ORF">MKO06_05750</name>
</gene>
<accession>A0A9X2I2E7</accession>
<dbReference type="AlphaFoldDB" id="A0A9X2I2E7"/>
<dbReference type="EMBL" id="JANCNS010000001">
    <property type="protein sequence ID" value="MCP9199400.1"/>
    <property type="molecule type" value="Genomic_DNA"/>
</dbReference>
<dbReference type="Proteomes" id="UP001155280">
    <property type="component" value="Unassembled WGS sequence"/>
</dbReference>
<proteinExistence type="predicted"/>
<evidence type="ECO:0000313" key="2">
    <source>
        <dbReference type="Proteomes" id="UP001155280"/>
    </source>
</evidence>